<organism evidence="5 6">
    <name type="scientific">Microlunatus endophyticus</name>
    <dbReference type="NCBI Taxonomy" id="1716077"/>
    <lineage>
        <taxon>Bacteria</taxon>
        <taxon>Bacillati</taxon>
        <taxon>Actinomycetota</taxon>
        <taxon>Actinomycetes</taxon>
        <taxon>Propionibacteriales</taxon>
        <taxon>Propionibacteriaceae</taxon>
        <taxon>Microlunatus</taxon>
    </lineage>
</organism>
<dbReference type="GO" id="GO:0003700">
    <property type="term" value="F:DNA-binding transcription factor activity"/>
    <property type="evidence" value="ECO:0007669"/>
    <property type="project" value="TreeGrafter"/>
</dbReference>
<dbReference type="PROSITE" id="PS00356">
    <property type="entry name" value="HTH_LACI_1"/>
    <property type="match status" value="1"/>
</dbReference>
<accession>A0A917SFG5</accession>
<proteinExistence type="predicted"/>
<evidence type="ECO:0000256" key="1">
    <source>
        <dbReference type="ARBA" id="ARBA00023015"/>
    </source>
</evidence>
<evidence type="ECO:0000313" key="5">
    <source>
        <dbReference type="EMBL" id="GGL73430.1"/>
    </source>
</evidence>
<comment type="caution">
    <text evidence="5">The sequence shown here is derived from an EMBL/GenBank/DDBJ whole genome shotgun (WGS) entry which is preliminary data.</text>
</comment>
<name>A0A917SFG5_9ACTN</name>
<evidence type="ECO:0000256" key="2">
    <source>
        <dbReference type="ARBA" id="ARBA00023125"/>
    </source>
</evidence>
<keyword evidence="6" id="KW-1185">Reference proteome</keyword>
<dbReference type="SUPFAM" id="SSF47413">
    <property type="entry name" value="lambda repressor-like DNA-binding domains"/>
    <property type="match status" value="1"/>
</dbReference>
<protein>
    <submittedName>
        <fullName evidence="5">LacI family transcriptional regulator</fullName>
    </submittedName>
</protein>
<dbReference type="CDD" id="cd01392">
    <property type="entry name" value="HTH_LacI"/>
    <property type="match status" value="1"/>
</dbReference>
<feature type="domain" description="HTH lacI-type" evidence="4">
    <location>
        <begin position="1"/>
        <end position="55"/>
    </location>
</feature>
<dbReference type="Gene3D" id="1.10.260.40">
    <property type="entry name" value="lambda repressor-like DNA-binding domains"/>
    <property type="match status" value="1"/>
</dbReference>
<evidence type="ECO:0000256" key="3">
    <source>
        <dbReference type="ARBA" id="ARBA00023163"/>
    </source>
</evidence>
<dbReference type="InterPro" id="IPR010982">
    <property type="entry name" value="Lambda_DNA-bd_dom_sf"/>
</dbReference>
<dbReference type="InterPro" id="IPR046335">
    <property type="entry name" value="LacI/GalR-like_sensor"/>
</dbReference>
<keyword evidence="1" id="KW-0805">Transcription regulation</keyword>
<keyword evidence="3" id="KW-0804">Transcription</keyword>
<dbReference type="EMBL" id="BMMZ01000009">
    <property type="protein sequence ID" value="GGL73430.1"/>
    <property type="molecule type" value="Genomic_DNA"/>
</dbReference>
<dbReference type="InterPro" id="IPR028082">
    <property type="entry name" value="Peripla_BP_I"/>
</dbReference>
<dbReference type="InterPro" id="IPR000843">
    <property type="entry name" value="HTH_LacI"/>
</dbReference>
<dbReference type="SMART" id="SM00354">
    <property type="entry name" value="HTH_LACI"/>
    <property type="match status" value="1"/>
</dbReference>
<dbReference type="GO" id="GO:0000976">
    <property type="term" value="F:transcription cis-regulatory region binding"/>
    <property type="evidence" value="ECO:0007669"/>
    <property type="project" value="TreeGrafter"/>
</dbReference>
<reference evidence="5" key="1">
    <citation type="journal article" date="2014" name="Int. J. Syst. Evol. Microbiol.">
        <title>Complete genome sequence of Corynebacterium casei LMG S-19264T (=DSM 44701T), isolated from a smear-ripened cheese.</title>
        <authorList>
            <consortium name="US DOE Joint Genome Institute (JGI-PGF)"/>
            <person name="Walter F."/>
            <person name="Albersmeier A."/>
            <person name="Kalinowski J."/>
            <person name="Ruckert C."/>
        </authorList>
    </citation>
    <scope>NUCLEOTIDE SEQUENCE</scope>
    <source>
        <strain evidence="5">CGMCC 4.7306</strain>
    </source>
</reference>
<evidence type="ECO:0000259" key="4">
    <source>
        <dbReference type="PROSITE" id="PS50932"/>
    </source>
</evidence>
<reference evidence="5" key="2">
    <citation type="submission" date="2020-09" db="EMBL/GenBank/DDBJ databases">
        <authorList>
            <person name="Sun Q."/>
            <person name="Zhou Y."/>
        </authorList>
    </citation>
    <scope>NUCLEOTIDE SEQUENCE</scope>
    <source>
        <strain evidence="5">CGMCC 4.7306</strain>
    </source>
</reference>
<dbReference type="SUPFAM" id="SSF53822">
    <property type="entry name" value="Periplasmic binding protein-like I"/>
    <property type="match status" value="1"/>
</dbReference>
<evidence type="ECO:0000313" key="6">
    <source>
        <dbReference type="Proteomes" id="UP000613840"/>
    </source>
</evidence>
<dbReference type="Proteomes" id="UP000613840">
    <property type="component" value="Unassembled WGS sequence"/>
</dbReference>
<sequence>MTMADVAARAGVSKKTVSAVVNGVGQVSRRTDARVRAAIEELGFLPNPAARSLNSRRAGVITLALPHLGSGDLAAIASAVIAAAETAGVGVVVEPTGGDPAREGEVLRPGAGITDGVLLIPSRRTLPVVPGVPVVVIGDRMVQRTVAQVVAPAEASITVAAEVTGESGELVVVAAEEDADLVPESLGATVVPAEDASAGAAFRAVVAERTLFSSGTPNRPRADRVVTLGGGSAIGVAHALRTLGLDIPADVRLAAVGGGGEPAFADPPITTVAPDVRQLAEIAVGRLLGHLDGSDRTVRYDEVGLLVTRRASTGS</sequence>
<dbReference type="AlphaFoldDB" id="A0A917SFG5"/>
<gene>
    <name evidence="5" type="ORF">GCM10011575_34730</name>
</gene>
<dbReference type="PANTHER" id="PTHR30146:SF109">
    <property type="entry name" value="HTH-TYPE TRANSCRIPTIONAL REGULATOR GALS"/>
    <property type="match status" value="1"/>
</dbReference>
<dbReference type="PANTHER" id="PTHR30146">
    <property type="entry name" value="LACI-RELATED TRANSCRIPTIONAL REPRESSOR"/>
    <property type="match status" value="1"/>
</dbReference>
<dbReference type="Gene3D" id="3.40.50.2300">
    <property type="match status" value="2"/>
</dbReference>
<dbReference type="Pfam" id="PF00356">
    <property type="entry name" value="LacI"/>
    <property type="match status" value="1"/>
</dbReference>
<keyword evidence="2" id="KW-0238">DNA-binding</keyword>
<dbReference type="PROSITE" id="PS50932">
    <property type="entry name" value="HTH_LACI_2"/>
    <property type="match status" value="1"/>
</dbReference>
<dbReference type="Pfam" id="PF13377">
    <property type="entry name" value="Peripla_BP_3"/>
    <property type="match status" value="1"/>
</dbReference>